<dbReference type="AlphaFoldDB" id="A0A5M9GFR2"/>
<sequence>MKYTDEELIDILLQASKKLGHTPRSKDVKEYGTIISRFESWNNALKKAGLSVNRERSYAHISNEKLISVVKNWIEENDKIPSRTEWDTFDNVPSTETYRVRFQKTWSEFLEMIGYGKARKNHYRFKNANISNKSILSMFKKEIKHILKITEGAITTELYNKHKDPDFFSASGLISRFNKPWSELLLLVNCPKTRICKYQFSREELIEVIREIAIKLEKTPSLNDLEKEGIPESQIYNLFTTYQEVLDKAQLDIVFSKIDNVKETKEELLQLYIDFCKKIGKVASAKDLDQSNEIYNAHIFSIRFNGLNNLRRQANLPTRVRSKPKYSKRELQNKLTALYKQNNGRVTIKELRKQGLVSTTIMRYFEVTSMESVWKEIENELFLIEN</sequence>
<dbReference type="Proteomes" id="UP000325411">
    <property type="component" value="Unassembled WGS sequence"/>
</dbReference>
<dbReference type="Pfam" id="PF18780">
    <property type="entry name" value="HNH_repeat"/>
    <property type="match status" value="2"/>
</dbReference>
<comment type="caution">
    <text evidence="1">The sequence shown here is derived from an EMBL/GenBank/DDBJ whole genome shotgun (WGS) entry which is preliminary data.</text>
</comment>
<organism evidence="1 2">
    <name type="scientific">Bacillus paranthracis</name>
    <dbReference type="NCBI Taxonomy" id="2026186"/>
    <lineage>
        <taxon>Bacteria</taxon>
        <taxon>Bacillati</taxon>
        <taxon>Bacillota</taxon>
        <taxon>Bacilli</taxon>
        <taxon>Bacillales</taxon>
        <taxon>Bacillaceae</taxon>
        <taxon>Bacillus</taxon>
        <taxon>Bacillus cereus group</taxon>
    </lineage>
</organism>
<protein>
    <submittedName>
        <fullName evidence="1">Uncharacterized protein</fullName>
    </submittedName>
</protein>
<dbReference type="EMBL" id="VXCE01000044">
    <property type="protein sequence ID" value="KAA8473017.1"/>
    <property type="molecule type" value="Genomic_DNA"/>
</dbReference>
<accession>A0A5M9GFR2</accession>
<name>A0A5M9GFR2_9BACI</name>
<reference evidence="1 2" key="1">
    <citation type="submission" date="2019-09" db="EMBL/GenBank/DDBJ databases">
        <authorList>
            <person name="Geng P."/>
            <person name="Wan X."/>
            <person name="Zhou G."/>
            <person name="Yuan Z."/>
            <person name="Hu X."/>
        </authorList>
    </citation>
    <scope>NUCLEOTIDE SEQUENCE [LARGE SCALE GENOMIC DNA]</scope>
    <source>
        <strain evidence="1 2">EFR-4</strain>
    </source>
</reference>
<evidence type="ECO:0000313" key="1">
    <source>
        <dbReference type="EMBL" id="KAA8473017.1"/>
    </source>
</evidence>
<gene>
    <name evidence="1" type="ORF">FYW06_27955</name>
</gene>
<dbReference type="InterPro" id="IPR041025">
    <property type="entry name" value="HNH_repeat"/>
</dbReference>
<evidence type="ECO:0000313" key="2">
    <source>
        <dbReference type="Proteomes" id="UP000325411"/>
    </source>
</evidence>
<proteinExistence type="predicted"/>
<dbReference type="RefSeq" id="WP_153623556.1">
    <property type="nucleotide sequence ID" value="NZ_CP064082.1"/>
</dbReference>